<dbReference type="Gene3D" id="2.60.120.260">
    <property type="entry name" value="Galactose-binding domain-like"/>
    <property type="match status" value="1"/>
</dbReference>
<dbReference type="SMART" id="SM01217">
    <property type="entry name" value="Fn3_like"/>
    <property type="match status" value="1"/>
</dbReference>
<evidence type="ECO:0000259" key="5">
    <source>
        <dbReference type="PROSITE" id="PS51820"/>
    </source>
</evidence>
<keyword evidence="3" id="KW-0119">Carbohydrate metabolism</keyword>
<gene>
    <name evidence="6" type="ORF">C1J01_33735</name>
</gene>
<dbReference type="InterPro" id="IPR002772">
    <property type="entry name" value="Glyco_hydro_3_C"/>
</dbReference>
<dbReference type="Gene3D" id="3.20.20.300">
    <property type="entry name" value="Glycoside hydrolase, family 3, N-terminal domain"/>
    <property type="match status" value="1"/>
</dbReference>
<evidence type="ECO:0000256" key="2">
    <source>
        <dbReference type="ARBA" id="ARBA00022801"/>
    </source>
</evidence>
<organism evidence="6 7">
    <name type="scientific">Nonomuraea aridisoli</name>
    <dbReference type="NCBI Taxonomy" id="2070368"/>
    <lineage>
        <taxon>Bacteria</taxon>
        <taxon>Bacillati</taxon>
        <taxon>Actinomycetota</taxon>
        <taxon>Actinomycetes</taxon>
        <taxon>Streptosporangiales</taxon>
        <taxon>Streptosporangiaceae</taxon>
        <taxon>Nonomuraea</taxon>
    </lineage>
</organism>
<evidence type="ECO:0000256" key="3">
    <source>
        <dbReference type="ARBA" id="ARBA00023277"/>
    </source>
</evidence>
<evidence type="ECO:0000313" key="6">
    <source>
        <dbReference type="EMBL" id="PZG12115.1"/>
    </source>
</evidence>
<dbReference type="InterPro" id="IPR037524">
    <property type="entry name" value="PA14/GLEYA"/>
</dbReference>
<dbReference type="InterPro" id="IPR017853">
    <property type="entry name" value="GH"/>
</dbReference>
<dbReference type="PRINTS" id="PR00133">
    <property type="entry name" value="GLHYDRLASE3"/>
</dbReference>
<dbReference type="Pfam" id="PF00933">
    <property type="entry name" value="Glyco_hydro_3"/>
    <property type="match status" value="1"/>
</dbReference>
<evidence type="ECO:0000313" key="7">
    <source>
        <dbReference type="Proteomes" id="UP000249304"/>
    </source>
</evidence>
<dbReference type="InterPro" id="IPR036962">
    <property type="entry name" value="Glyco_hydro_3_N_sf"/>
</dbReference>
<dbReference type="InterPro" id="IPR001764">
    <property type="entry name" value="Glyco_hydro_3_N"/>
</dbReference>
<feature type="domain" description="PA14" evidence="5">
    <location>
        <begin position="410"/>
        <end position="560"/>
    </location>
</feature>
<dbReference type="InterPro" id="IPR013783">
    <property type="entry name" value="Ig-like_fold"/>
</dbReference>
<reference evidence="6 7" key="1">
    <citation type="submission" date="2018-01" db="EMBL/GenBank/DDBJ databases">
        <title>Draft genome sequence of Nonomuraea sp. KC333.</title>
        <authorList>
            <person name="Sahin N."/>
            <person name="Saygin H."/>
            <person name="Ay H."/>
        </authorList>
    </citation>
    <scope>NUCLEOTIDE SEQUENCE [LARGE SCALE GENOMIC DNA]</scope>
    <source>
        <strain evidence="6 7">KC333</strain>
    </source>
</reference>
<dbReference type="EMBL" id="POUD01000197">
    <property type="protein sequence ID" value="PZG12115.1"/>
    <property type="molecule type" value="Genomic_DNA"/>
</dbReference>
<protein>
    <submittedName>
        <fullName evidence="6">Glycosyl hydrolase</fullName>
    </submittedName>
</protein>
<evidence type="ECO:0000256" key="4">
    <source>
        <dbReference type="RuleBase" id="RU361161"/>
    </source>
</evidence>
<dbReference type="Proteomes" id="UP000249304">
    <property type="component" value="Unassembled WGS sequence"/>
</dbReference>
<keyword evidence="7" id="KW-1185">Reference proteome</keyword>
<name>A0A2W2E4I8_9ACTN</name>
<dbReference type="Pfam" id="PF01915">
    <property type="entry name" value="Glyco_hydro_3_C"/>
    <property type="match status" value="1"/>
</dbReference>
<dbReference type="PROSITE" id="PS00775">
    <property type="entry name" value="GLYCOSYL_HYDROL_F3"/>
    <property type="match status" value="1"/>
</dbReference>
<dbReference type="PANTHER" id="PTHR42715:SF10">
    <property type="entry name" value="BETA-GLUCOSIDASE"/>
    <property type="match status" value="1"/>
</dbReference>
<comment type="caution">
    <text evidence="6">The sequence shown here is derived from an EMBL/GenBank/DDBJ whole genome shotgun (WGS) entry which is preliminary data.</text>
</comment>
<dbReference type="InterPro" id="IPR019800">
    <property type="entry name" value="Glyco_hydro_3_AS"/>
</dbReference>
<dbReference type="PROSITE" id="PS51820">
    <property type="entry name" value="PA14"/>
    <property type="match status" value="1"/>
</dbReference>
<keyword evidence="2 4" id="KW-0378">Hydrolase</keyword>
<dbReference type="GO" id="GO:0004553">
    <property type="term" value="F:hydrolase activity, hydrolyzing O-glycosyl compounds"/>
    <property type="evidence" value="ECO:0007669"/>
    <property type="project" value="InterPro"/>
</dbReference>
<dbReference type="GO" id="GO:0005975">
    <property type="term" value="P:carbohydrate metabolic process"/>
    <property type="evidence" value="ECO:0007669"/>
    <property type="project" value="InterPro"/>
</dbReference>
<dbReference type="InterPro" id="IPR050288">
    <property type="entry name" value="Cellulose_deg_GH3"/>
</dbReference>
<dbReference type="SUPFAM" id="SSF51445">
    <property type="entry name" value="(Trans)glycosidases"/>
    <property type="match status" value="1"/>
</dbReference>
<dbReference type="Gene3D" id="3.40.50.1700">
    <property type="entry name" value="Glycoside hydrolase family 3 C-terminal domain"/>
    <property type="match status" value="1"/>
</dbReference>
<sequence length="810" mass="86026">MDFDELIARLDLTAKIRLLTGADMWSLPPMPRIGLDRLVMSDGPIGVRGGHWSADDPSIALPSPTALAATWDVELVRRAGRLLAQEARRKGVHVLLAPTLNLHRSPLGGRHFECLSEDPYLTGEIGAAYVEGVQEGGVAATPKHFVANDFETDRFTVDVQVDEKALRELYLRPFERVVRAGAWAVMTAYNSVNGTAMTEHSPLVNGVLKEEWGFDGLVVSDWTAVRSTEAAALGGTDVAMPGPYGPWGDRLEAAVREGRVPEPVIDDRVRRILRLASRVGALHVTPPDAQESAVPGVREPVPDAQEAPAVFGPPPRRDGGPRAQEHVDGVALAREVAARSFTLLANDGVLPLSGRPVIALLGAAAREVRIMGGGSAQVFPARVVSPLAGLSERTEVRYAVGADPRVRLAPLPGPVTAQFLDGDGSVLTEQPLATGEARWMGDLPPGVDGDRLAAVRLRAAYTPEATGEHELSIAGTGASTLTVDGRSVFDGRLDAPGDDPAVAFLTPPEHRVSVPMTAGRTYELALTHPAGAFGRMTFVSLVLGHADPSPGEDELLAEAVRVAAECDVAVVVAGTTPQVESEGFDRESLRLPGRQDELIRAVAAANPRTVVVVNAGAPVELPWAREVAAVLLTWFPGQEAGAALAEVLFGDAEPGGRLPTTWPRALQDAPVTAVTPVDGTLAYEEGGYIGYPAWRRSERAPAYWFGHGLGYTTWSYDSIAAEGTTVSVAVTNTGDRPGREVVQVYAGREHRLAGFDVVEAAPGETVISTIFLPERAFQVWDGGWRTVVGEHPVAAGRSAADLRLVATVKI</sequence>
<keyword evidence="4" id="KW-0326">Glycosidase</keyword>
<dbReference type="InterPro" id="IPR026891">
    <property type="entry name" value="Fn3-like"/>
</dbReference>
<comment type="similarity">
    <text evidence="1 4">Belongs to the glycosyl hydrolase 3 family.</text>
</comment>
<proteinExistence type="inferred from homology"/>
<accession>A0A2W2E4I8</accession>
<dbReference type="OrthoDB" id="3187421at2"/>
<evidence type="ECO:0000256" key="1">
    <source>
        <dbReference type="ARBA" id="ARBA00005336"/>
    </source>
</evidence>
<dbReference type="Pfam" id="PF14310">
    <property type="entry name" value="Fn3-like"/>
    <property type="match status" value="1"/>
</dbReference>
<dbReference type="SUPFAM" id="SSF52279">
    <property type="entry name" value="Beta-D-glucan exohydrolase, C-terminal domain"/>
    <property type="match status" value="1"/>
</dbReference>
<dbReference type="InterPro" id="IPR036881">
    <property type="entry name" value="Glyco_hydro_3_C_sf"/>
</dbReference>
<dbReference type="PANTHER" id="PTHR42715">
    <property type="entry name" value="BETA-GLUCOSIDASE"/>
    <property type="match status" value="1"/>
</dbReference>
<dbReference type="AlphaFoldDB" id="A0A2W2E4I8"/>
<dbReference type="Gene3D" id="2.60.40.10">
    <property type="entry name" value="Immunoglobulins"/>
    <property type="match status" value="1"/>
</dbReference>
<dbReference type="RefSeq" id="WP_111183039.1">
    <property type="nucleotide sequence ID" value="NZ_POUD01000197.1"/>
</dbReference>